<evidence type="ECO:0000256" key="4">
    <source>
        <dbReference type="ARBA" id="ARBA00022989"/>
    </source>
</evidence>
<dbReference type="InterPro" id="IPR011701">
    <property type="entry name" value="MFS"/>
</dbReference>
<keyword evidence="4 7" id="KW-1133">Transmembrane helix</keyword>
<feature type="transmembrane region" description="Helical" evidence="7">
    <location>
        <begin position="248"/>
        <end position="267"/>
    </location>
</feature>
<evidence type="ECO:0000256" key="3">
    <source>
        <dbReference type="ARBA" id="ARBA00022692"/>
    </source>
</evidence>
<proteinExistence type="predicted"/>
<feature type="compositionally biased region" description="Basic and acidic residues" evidence="6">
    <location>
        <begin position="440"/>
        <end position="452"/>
    </location>
</feature>
<evidence type="ECO:0000259" key="8">
    <source>
        <dbReference type="PROSITE" id="PS50850"/>
    </source>
</evidence>
<dbReference type="AlphaFoldDB" id="A0A269ZCN7"/>
<feature type="domain" description="Major facilitator superfamily (MFS) profile" evidence="8">
    <location>
        <begin position="19"/>
        <end position="430"/>
    </location>
</feature>
<comment type="caution">
    <text evidence="9">The sequence shown here is derived from an EMBL/GenBank/DDBJ whole genome shotgun (WGS) entry which is preliminary data.</text>
</comment>
<dbReference type="InterPro" id="IPR020846">
    <property type="entry name" value="MFS_dom"/>
</dbReference>
<feature type="transmembrane region" description="Helical" evidence="7">
    <location>
        <begin position="173"/>
        <end position="193"/>
    </location>
</feature>
<dbReference type="RefSeq" id="WP_095376155.1">
    <property type="nucleotide sequence ID" value="NZ_NCWY01000007.1"/>
</dbReference>
<name>A0A269ZCN7_9MICO</name>
<organism evidence="9 10">
    <name type="scientific">Brevibacterium casei</name>
    <dbReference type="NCBI Taxonomy" id="33889"/>
    <lineage>
        <taxon>Bacteria</taxon>
        <taxon>Bacillati</taxon>
        <taxon>Actinomycetota</taxon>
        <taxon>Actinomycetes</taxon>
        <taxon>Micrococcales</taxon>
        <taxon>Brevibacteriaceae</taxon>
        <taxon>Brevibacterium</taxon>
    </lineage>
</organism>
<evidence type="ECO:0000256" key="6">
    <source>
        <dbReference type="SAM" id="MobiDB-lite"/>
    </source>
</evidence>
<evidence type="ECO:0000256" key="1">
    <source>
        <dbReference type="ARBA" id="ARBA00004651"/>
    </source>
</evidence>
<feature type="transmembrane region" description="Helical" evidence="7">
    <location>
        <begin position="86"/>
        <end position="102"/>
    </location>
</feature>
<sequence length="452" mass="46962">MSIRESIDRAPITAFQFGVVGTCLLILLTEGYDLLIMAFAASSIAAEWSLTGSQIGLLLSAALVGMALGSAFVAPLADRIGRRPQTLGCLTVVAGSMTLASMTGNEIQLGLCRFVTGIGIGGLIATLPVVIAEFSPQRRRATMVAMYISGLPLGGVIGGLVANALLANYSWRASFVVGAILTGILLVVVYFFLPESIDFLLEKRPPRALDSINRTLRKLHLDTVSELPEPVRASGGAVRSAGLKEINWVRTTLLGAAFFVMLAGFYFATSWTPQLLEQSGFSAEQGISGGMLLNLGGAVASFAFSLLAMRFNSQWLTAAALAGSALMFAAMSMSMGTLGIALIAAIAVGGFTNAAAAGLFALAPDCFPASVRSTGVGLVSAIGRLGAIGAPIVAGMLIDLAWSPTSLFLVFAVPLLLGAVFVLAIRVPREPHARATGSETTDRGTAEPERMS</sequence>
<dbReference type="InterPro" id="IPR036259">
    <property type="entry name" value="MFS_trans_sf"/>
</dbReference>
<evidence type="ECO:0000256" key="7">
    <source>
        <dbReference type="SAM" id="Phobius"/>
    </source>
</evidence>
<dbReference type="PROSITE" id="PS00216">
    <property type="entry name" value="SUGAR_TRANSPORT_1"/>
    <property type="match status" value="1"/>
</dbReference>
<dbReference type="Gene3D" id="1.20.1250.20">
    <property type="entry name" value="MFS general substrate transporter like domains"/>
    <property type="match status" value="1"/>
</dbReference>
<evidence type="ECO:0000313" key="10">
    <source>
        <dbReference type="Proteomes" id="UP000216867"/>
    </source>
</evidence>
<dbReference type="SUPFAM" id="SSF103473">
    <property type="entry name" value="MFS general substrate transporter"/>
    <property type="match status" value="1"/>
</dbReference>
<dbReference type="InterPro" id="IPR005829">
    <property type="entry name" value="Sugar_transporter_CS"/>
</dbReference>
<evidence type="ECO:0000313" key="9">
    <source>
        <dbReference type="EMBL" id="PAK95554.1"/>
    </source>
</evidence>
<comment type="subcellular location">
    <subcellularLocation>
        <location evidence="1">Cell membrane</location>
        <topology evidence="1">Multi-pass membrane protein</topology>
    </subcellularLocation>
</comment>
<feature type="transmembrane region" description="Helical" evidence="7">
    <location>
        <begin position="340"/>
        <end position="363"/>
    </location>
</feature>
<feature type="transmembrane region" description="Helical" evidence="7">
    <location>
        <begin position="144"/>
        <end position="167"/>
    </location>
</feature>
<accession>A0A269ZCN7</accession>
<feature type="transmembrane region" description="Helical" evidence="7">
    <location>
        <begin position="55"/>
        <end position="74"/>
    </location>
</feature>
<dbReference type="PANTHER" id="PTHR23511">
    <property type="entry name" value="SYNAPTIC VESICLE GLYCOPROTEIN 2"/>
    <property type="match status" value="1"/>
</dbReference>
<evidence type="ECO:0000256" key="2">
    <source>
        <dbReference type="ARBA" id="ARBA00022448"/>
    </source>
</evidence>
<dbReference type="GO" id="GO:0022857">
    <property type="term" value="F:transmembrane transporter activity"/>
    <property type="evidence" value="ECO:0007669"/>
    <property type="project" value="InterPro"/>
</dbReference>
<dbReference type="Pfam" id="PF07690">
    <property type="entry name" value="MFS_1"/>
    <property type="match status" value="1"/>
</dbReference>
<feature type="transmembrane region" description="Helical" evidence="7">
    <location>
        <begin position="287"/>
        <end position="308"/>
    </location>
</feature>
<feature type="transmembrane region" description="Helical" evidence="7">
    <location>
        <begin position="375"/>
        <end position="398"/>
    </location>
</feature>
<keyword evidence="3 7" id="KW-0812">Transmembrane</keyword>
<feature type="transmembrane region" description="Helical" evidence="7">
    <location>
        <begin position="404"/>
        <end position="425"/>
    </location>
</feature>
<keyword evidence="5 7" id="KW-0472">Membrane</keyword>
<dbReference type="PANTHER" id="PTHR23511:SF34">
    <property type="entry name" value="SYNAPTIC VESICLE GLYCOPROTEIN 2"/>
    <property type="match status" value="1"/>
</dbReference>
<dbReference type="EMBL" id="NCWY01000007">
    <property type="protein sequence ID" value="PAK95554.1"/>
    <property type="molecule type" value="Genomic_DNA"/>
</dbReference>
<feature type="region of interest" description="Disordered" evidence="6">
    <location>
        <begin position="433"/>
        <end position="452"/>
    </location>
</feature>
<dbReference type="CDD" id="cd17365">
    <property type="entry name" value="MFS_PcaK_like"/>
    <property type="match status" value="1"/>
</dbReference>
<gene>
    <name evidence="9" type="ORF">B8X04_09805</name>
</gene>
<feature type="transmembrane region" description="Helical" evidence="7">
    <location>
        <begin position="12"/>
        <end position="35"/>
    </location>
</feature>
<feature type="transmembrane region" description="Helical" evidence="7">
    <location>
        <begin position="315"/>
        <end position="334"/>
    </location>
</feature>
<protein>
    <submittedName>
        <fullName evidence="9">MFS transporter</fullName>
    </submittedName>
</protein>
<feature type="transmembrane region" description="Helical" evidence="7">
    <location>
        <begin position="114"/>
        <end position="132"/>
    </location>
</feature>
<reference evidence="9 10" key="1">
    <citation type="submission" date="2017-04" db="EMBL/GenBank/DDBJ databases">
        <title>Kefir bacterial isolates.</title>
        <authorList>
            <person name="Kim Y."/>
            <person name="Blasche S."/>
            <person name="Patil K.R."/>
        </authorList>
    </citation>
    <scope>NUCLEOTIDE SEQUENCE [LARGE SCALE GENOMIC DNA]</scope>
    <source>
        <strain evidence="9 10">OG2</strain>
    </source>
</reference>
<keyword evidence="2" id="KW-0813">Transport</keyword>
<dbReference type="Proteomes" id="UP000216867">
    <property type="component" value="Unassembled WGS sequence"/>
</dbReference>
<dbReference type="PROSITE" id="PS50850">
    <property type="entry name" value="MFS"/>
    <property type="match status" value="1"/>
</dbReference>
<dbReference type="GO" id="GO:0005886">
    <property type="term" value="C:plasma membrane"/>
    <property type="evidence" value="ECO:0007669"/>
    <property type="project" value="UniProtKB-SubCell"/>
</dbReference>
<evidence type="ECO:0000256" key="5">
    <source>
        <dbReference type="ARBA" id="ARBA00023136"/>
    </source>
</evidence>